<dbReference type="EMBL" id="JABWQP010000003">
    <property type="protein sequence ID" value="MBC3341723.1"/>
    <property type="molecule type" value="Genomic_DNA"/>
</dbReference>
<dbReference type="RefSeq" id="WP_186531042.1">
    <property type="nucleotide sequence ID" value="NZ_JABWQP020000003.1"/>
</dbReference>
<evidence type="ECO:0000313" key="3">
    <source>
        <dbReference type="EMBL" id="MBV4485972.1"/>
    </source>
</evidence>
<proteinExistence type="predicted"/>
<feature type="chain" id="PRO_5044696496" evidence="1">
    <location>
        <begin position="20"/>
        <end position="290"/>
    </location>
</feature>
<dbReference type="Proteomes" id="UP000648816">
    <property type="component" value="Unassembled WGS sequence"/>
</dbReference>
<dbReference type="InterPro" id="IPR011990">
    <property type="entry name" value="TPR-like_helical_dom_sf"/>
</dbReference>
<sequence length="290" mass="31900">MNSLLAGSLSLLLSLPAFAAPSDAFTQRDLAPPIVGVNGHTVKFRATKWTMPGVDSATAWFTANGKTFPLFSVDVGADGHPDWLSPDKKTLLLDPVIFGMLSLENGEEKLESQQHCVVISMGTGCVLADRWATFCVGQWKGNQWVSEDGDVLTPTLETTSPKDLLKYASSIEPAQSRAESIESSLNFLSPESYMACHPPAQNVRVYNDLGFFLAEGGNDELALKFYRGVEAVGKRTVLMLNIADSLWRLDRKDEAQRYYSQYRDAMSADGKTQKIPQRVVERSAIQGMKN</sequence>
<evidence type="ECO:0000313" key="2">
    <source>
        <dbReference type="EMBL" id="MBC3341723.1"/>
    </source>
</evidence>
<dbReference type="AlphaFoldDB" id="A0A923JFV7"/>
<gene>
    <name evidence="3" type="ORF">HU727_010275</name>
    <name evidence="2" type="ORF">HU727_08760</name>
</gene>
<protein>
    <submittedName>
        <fullName evidence="2">Tetratricopeptide repeat protein</fullName>
    </submittedName>
</protein>
<keyword evidence="1" id="KW-0732">Signal</keyword>
<name>A0A923JFV7_9PSED</name>
<reference evidence="3" key="3">
    <citation type="submission" date="2021-06" db="EMBL/GenBank/DDBJ databases">
        <title>Updating the genus Pseudomonas: Description of 43 new species and partition of the Pseudomonas putida group.</title>
        <authorList>
            <person name="Girard L."/>
            <person name="Lood C."/>
            <person name="Vandamme P."/>
            <person name="Rokni-Zadeh H."/>
            <person name="Van Noort V."/>
            <person name="Hofte M."/>
            <person name="Lavigne R."/>
            <person name="De Mot R."/>
        </authorList>
    </citation>
    <scope>NUCLEOTIDE SEQUENCE</scope>
    <source>
        <strain evidence="3">SWRI153</strain>
    </source>
</reference>
<organism evidence="2">
    <name type="scientific">Pseudomonas khorasanensis</name>
    <dbReference type="NCBI Taxonomy" id="2745508"/>
    <lineage>
        <taxon>Bacteria</taxon>
        <taxon>Pseudomonadati</taxon>
        <taxon>Pseudomonadota</taxon>
        <taxon>Gammaproteobacteria</taxon>
        <taxon>Pseudomonadales</taxon>
        <taxon>Pseudomonadaceae</taxon>
        <taxon>Pseudomonas</taxon>
    </lineage>
</organism>
<dbReference type="Gene3D" id="1.25.40.10">
    <property type="entry name" value="Tetratricopeptide repeat domain"/>
    <property type="match status" value="1"/>
</dbReference>
<evidence type="ECO:0000256" key="1">
    <source>
        <dbReference type="SAM" id="SignalP"/>
    </source>
</evidence>
<keyword evidence="4" id="KW-1185">Reference proteome</keyword>
<dbReference type="SUPFAM" id="SSF48452">
    <property type="entry name" value="TPR-like"/>
    <property type="match status" value="1"/>
</dbReference>
<reference evidence="2" key="2">
    <citation type="submission" date="2020-07" db="EMBL/GenBank/DDBJ databases">
        <authorList>
            <person name="Lood C."/>
            <person name="Girard L."/>
        </authorList>
    </citation>
    <scope>NUCLEOTIDE SEQUENCE</scope>
    <source>
        <strain evidence="2">SWRI153</strain>
    </source>
</reference>
<dbReference type="EMBL" id="JABWQP020000003">
    <property type="protein sequence ID" value="MBV4485972.1"/>
    <property type="molecule type" value="Genomic_DNA"/>
</dbReference>
<accession>A0A923JFV7</accession>
<feature type="signal peptide" evidence="1">
    <location>
        <begin position="1"/>
        <end position="19"/>
    </location>
</feature>
<evidence type="ECO:0000313" key="4">
    <source>
        <dbReference type="Proteomes" id="UP000648816"/>
    </source>
</evidence>
<reference evidence="2 4" key="1">
    <citation type="journal article" date="2020" name="Microorganisms">
        <title>Reliable Identification of Environmental Pseudomonas Isolates Using the rpoD Gene.</title>
        <authorList>
            <consortium name="The Broad Institute Genome Sequencing Platform"/>
            <person name="Girard L."/>
            <person name="Lood C."/>
            <person name="Rokni-Zadeh H."/>
            <person name="van Noort V."/>
            <person name="Lavigne R."/>
            <person name="De Mot R."/>
        </authorList>
    </citation>
    <scope>NUCLEOTIDE SEQUENCE</scope>
    <source>
        <strain evidence="2 4">SWRI153</strain>
    </source>
</reference>
<comment type="caution">
    <text evidence="2">The sequence shown here is derived from an EMBL/GenBank/DDBJ whole genome shotgun (WGS) entry which is preliminary data.</text>
</comment>